<feature type="region of interest" description="Disordered" evidence="1">
    <location>
        <begin position="138"/>
        <end position="162"/>
    </location>
</feature>
<organism evidence="2 3">
    <name type="scientific">Dioscorea cayennensis subsp. rotundata</name>
    <name type="common">White Guinea yam</name>
    <name type="synonym">Dioscorea rotundata</name>
    <dbReference type="NCBI Taxonomy" id="55577"/>
    <lineage>
        <taxon>Eukaryota</taxon>
        <taxon>Viridiplantae</taxon>
        <taxon>Streptophyta</taxon>
        <taxon>Embryophyta</taxon>
        <taxon>Tracheophyta</taxon>
        <taxon>Spermatophyta</taxon>
        <taxon>Magnoliopsida</taxon>
        <taxon>Liliopsida</taxon>
        <taxon>Dioscoreales</taxon>
        <taxon>Dioscoreaceae</taxon>
        <taxon>Dioscorea</taxon>
    </lineage>
</organism>
<dbReference type="Pfam" id="PF03004">
    <property type="entry name" value="Transposase_24"/>
    <property type="match status" value="1"/>
</dbReference>
<name>A0AB40CFW7_DIOCR</name>
<sequence length="288" mass="31333">MTGRNCLPSGRWSGVPTSQSRPVAASVSSFSSAVQSDAAPTATPDPISIPSTIASTTVSVPPTSTTPAPVAVTTVGPRLSISSSTEGGDAYASHRVRIYVQSGRWHKYYEETSKKPVWVEDEVWNKWLAYWNKDEFKHKSRQASNNRRSETGGEGNGMSRHIGGSKSFVEHAIDLSKSLQKPPTAFDIFCKTHISKEGKGVDSRAQDAMQKMVETVSQPLSDGSQPSPPNMDAICLEASGGEKKRRVYGLGSQPSSLYPNSFCSGATSAPHHLQWLLFPQRSFLRWMT</sequence>
<proteinExistence type="predicted"/>
<evidence type="ECO:0000313" key="3">
    <source>
        <dbReference type="RefSeq" id="XP_039138726.1"/>
    </source>
</evidence>
<keyword evidence="2" id="KW-1185">Reference proteome</keyword>
<evidence type="ECO:0000256" key="1">
    <source>
        <dbReference type="SAM" id="MobiDB-lite"/>
    </source>
</evidence>
<dbReference type="Proteomes" id="UP001515500">
    <property type="component" value="Chromosome 14"/>
</dbReference>
<protein>
    <submittedName>
        <fullName evidence="3">Uncharacterized protein LOC120276048</fullName>
    </submittedName>
</protein>
<accession>A0AB40CFW7</accession>
<dbReference type="RefSeq" id="XP_039138726.1">
    <property type="nucleotide sequence ID" value="XM_039282792.1"/>
</dbReference>
<dbReference type="GeneID" id="120276048"/>
<gene>
    <name evidence="3" type="primary">LOC120276048</name>
</gene>
<dbReference type="AlphaFoldDB" id="A0AB40CFW7"/>
<reference evidence="3" key="1">
    <citation type="submission" date="2025-08" db="UniProtKB">
        <authorList>
            <consortium name="RefSeq"/>
        </authorList>
    </citation>
    <scope>IDENTIFICATION</scope>
</reference>
<dbReference type="InterPro" id="IPR004252">
    <property type="entry name" value="Probable_transposase_24"/>
</dbReference>
<evidence type="ECO:0000313" key="2">
    <source>
        <dbReference type="Proteomes" id="UP001515500"/>
    </source>
</evidence>
<feature type="region of interest" description="Disordered" evidence="1">
    <location>
        <begin position="1"/>
        <end position="50"/>
    </location>
</feature>
<feature type="compositionally biased region" description="Low complexity" evidence="1">
    <location>
        <begin position="23"/>
        <end position="50"/>
    </location>
</feature>